<dbReference type="SUPFAM" id="SSF50814">
    <property type="entry name" value="Lipocalins"/>
    <property type="match status" value="1"/>
</dbReference>
<dbReference type="EMBL" id="QEWQ01000004">
    <property type="protein sequence ID" value="PWD80861.1"/>
    <property type="molecule type" value="Genomic_DNA"/>
</dbReference>
<dbReference type="Gene3D" id="2.40.128.20">
    <property type="match status" value="1"/>
</dbReference>
<evidence type="ECO:0000313" key="4">
    <source>
        <dbReference type="EMBL" id="PWD80861.1"/>
    </source>
</evidence>
<comment type="caution">
    <text evidence="4">The sequence shown here is derived from an EMBL/GenBank/DDBJ whole genome shotgun (WGS) entry which is preliminary data.</text>
</comment>
<evidence type="ECO:0000259" key="3">
    <source>
        <dbReference type="Pfam" id="PF08212"/>
    </source>
</evidence>
<feature type="domain" description="Lipocalin/cytosolic fatty-acid binding" evidence="3">
    <location>
        <begin position="35"/>
        <end position="171"/>
    </location>
</feature>
<name>A0A2U2ADY2_9GAMM</name>
<dbReference type="InterPro" id="IPR002446">
    <property type="entry name" value="Lipocalin_bac"/>
</dbReference>
<dbReference type="Proteomes" id="UP000245020">
    <property type="component" value="Unassembled WGS sequence"/>
</dbReference>
<dbReference type="CDD" id="cd19438">
    <property type="entry name" value="lipocalin_Blc-like"/>
    <property type="match status" value="1"/>
</dbReference>
<dbReference type="InterPro" id="IPR047202">
    <property type="entry name" value="Lipocalin_Blc-like_dom"/>
</dbReference>
<dbReference type="PANTHER" id="PTHR10612:SF34">
    <property type="entry name" value="APOLIPOPROTEIN D"/>
    <property type="match status" value="1"/>
</dbReference>
<feature type="chain" id="PRO_5015377796" description="Outer membrane lipoprotein Blc" evidence="2">
    <location>
        <begin position="24"/>
        <end position="192"/>
    </location>
</feature>
<sequence length="192" mass="21771">MNKNRLKYLAFLTLSAILTSATAASLSITPVEPFDKQRYLGTWYEIARLPNPFEDKCQRNISAEYTLIDNQIQVLNRCELADGVEHEAEGLATFQNRSGSQLSVNFLPAWLRWLPFTDGDYWVIRVDDDYQISLVGEPSGEYLWLLARTPNLPEAVIQDYLQTAQNAGYDNIDQVIFVKNEAQASTEAQSSQ</sequence>
<comment type="subcellular location">
    <subcellularLocation>
        <location evidence="2">Cell outer membrane</location>
    </subcellularLocation>
</comment>
<proteinExistence type="inferred from homology"/>
<dbReference type="InterPro" id="IPR012674">
    <property type="entry name" value="Calycin"/>
</dbReference>
<comment type="subunit">
    <text evidence="2">Homodimer.</text>
</comment>
<dbReference type="PIRSF" id="PIRSF036893">
    <property type="entry name" value="Lipocalin_ApoD"/>
    <property type="match status" value="1"/>
</dbReference>
<organism evidence="4 5">
    <name type="scientific">Ignatzschineria ureiclastica</name>
    <dbReference type="NCBI Taxonomy" id="472582"/>
    <lineage>
        <taxon>Bacteria</taxon>
        <taxon>Pseudomonadati</taxon>
        <taxon>Pseudomonadota</taxon>
        <taxon>Gammaproteobacteria</taxon>
        <taxon>Cardiobacteriales</taxon>
        <taxon>Ignatzschineriaceae</taxon>
        <taxon>Ignatzschineria</taxon>
    </lineage>
</organism>
<dbReference type="Pfam" id="PF08212">
    <property type="entry name" value="Lipocalin_2"/>
    <property type="match status" value="1"/>
</dbReference>
<evidence type="ECO:0000313" key="5">
    <source>
        <dbReference type="Proteomes" id="UP000245020"/>
    </source>
</evidence>
<dbReference type="PRINTS" id="PR01171">
    <property type="entry name" value="BCTLIPOCALIN"/>
</dbReference>
<accession>A0A2U2ADY2</accession>
<dbReference type="GO" id="GO:0008289">
    <property type="term" value="F:lipid binding"/>
    <property type="evidence" value="ECO:0007669"/>
    <property type="project" value="UniProtKB-UniRule"/>
</dbReference>
<protein>
    <recommendedName>
        <fullName evidence="2">Outer membrane lipoprotein Blc</fullName>
    </recommendedName>
</protein>
<gene>
    <name evidence="4" type="ORF">DC083_07065</name>
</gene>
<keyword evidence="2" id="KW-0446">Lipid-binding</keyword>
<reference evidence="5" key="1">
    <citation type="submission" date="2018-05" db="EMBL/GenBank/DDBJ databases">
        <title>Ignatzschineria dubaiensis sp. nov., isolated from necrotic foot tissues of dromedaries (Camelus dromedarius) and associated maggots in Dubai, United Arab Emirates.</title>
        <authorList>
            <person name="Tsang C.C."/>
            <person name="Tang J.Y.M."/>
            <person name="Fong J.Y.H."/>
            <person name="Kinne J."/>
            <person name="Lee H.H."/>
            <person name="Joseph M."/>
            <person name="Jose S."/>
            <person name="Schuster R.K."/>
            <person name="Tang Y."/>
            <person name="Sivakumar S."/>
            <person name="Chen J.H.K."/>
            <person name="Teng J.L.L."/>
            <person name="Lau S.K.P."/>
            <person name="Wernery U."/>
            <person name="Woo P.C.Y."/>
        </authorList>
    </citation>
    <scope>NUCLEOTIDE SEQUENCE [LARGE SCALE GENOMIC DNA]</scope>
    <source>
        <strain evidence="5">KCTC 22644</strain>
    </source>
</reference>
<comment type="function">
    <text evidence="2">Involved in the storage or transport of lipids necessary for membrane maintenance under stressful conditions. Displays a binding preference for lysophospholipids.</text>
</comment>
<dbReference type="AlphaFoldDB" id="A0A2U2ADY2"/>
<comment type="similarity">
    <text evidence="1 2">Belongs to the calycin superfamily. Lipocalin family.</text>
</comment>
<feature type="signal peptide" evidence="2">
    <location>
        <begin position="1"/>
        <end position="23"/>
    </location>
</feature>
<dbReference type="InterPro" id="IPR022271">
    <property type="entry name" value="Lipocalin_ApoD"/>
</dbReference>
<dbReference type="GO" id="GO:0006950">
    <property type="term" value="P:response to stress"/>
    <property type="evidence" value="ECO:0007669"/>
    <property type="project" value="UniProtKB-ARBA"/>
</dbReference>
<evidence type="ECO:0000256" key="1">
    <source>
        <dbReference type="ARBA" id="ARBA00006889"/>
    </source>
</evidence>
<keyword evidence="5" id="KW-1185">Reference proteome</keyword>
<dbReference type="InterPro" id="IPR022272">
    <property type="entry name" value="Lipocalin_CS"/>
</dbReference>
<dbReference type="PROSITE" id="PS00213">
    <property type="entry name" value="LIPOCALIN"/>
    <property type="match status" value="1"/>
</dbReference>
<dbReference type="PANTHER" id="PTHR10612">
    <property type="entry name" value="APOLIPOPROTEIN D"/>
    <property type="match status" value="1"/>
</dbReference>
<keyword evidence="2" id="KW-0472">Membrane</keyword>
<keyword evidence="2" id="KW-0998">Cell outer membrane</keyword>
<dbReference type="GO" id="GO:0009279">
    <property type="term" value="C:cell outer membrane"/>
    <property type="evidence" value="ECO:0007669"/>
    <property type="project" value="UniProtKB-SubCell"/>
</dbReference>
<evidence type="ECO:0000256" key="2">
    <source>
        <dbReference type="PIRNR" id="PIRNR036893"/>
    </source>
</evidence>
<dbReference type="OrthoDB" id="9793905at2"/>
<dbReference type="RefSeq" id="WP_109189512.1">
    <property type="nucleotide sequence ID" value="NZ_BMYA01000002.1"/>
</dbReference>
<keyword evidence="2" id="KW-0449">Lipoprotein</keyword>
<dbReference type="InterPro" id="IPR000566">
    <property type="entry name" value="Lipocln_cytosolic_FA-bd_dom"/>
</dbReference>
<keyword evidence="2" id="KW-0732">Signal</keyword>